<gene>
    <name evidence="3" type="ORF">P879_10753</name>
</gene>
<dbReference type="GO" id="GO:0050821">
    <property type="term" value="P:protein stabilization"/>
    <property type="evidence" value="ECO:0007669"/>
    <property type="project" value="TreeGrafter"/>
</dbReference>
<protein>
    <submittedName>
        <fullName evidence="3">Huntingtin-interacting protein HYPK</fullName>
    </submittedName>
</protein>
<reference evidence="3 4" key="1">
    <citation type="submission" date="2019-07" db="EMBL/GenBank/DDBJ databases">
        <title>Annotation for the trematode Paragonimus westermani.</title>
        <authorList>
            <person name="Choi Y.-J."/>
        </authorList>
    </citation>
    <scope>NUCLEOTIDE SEQUENCE [LARGE SCALE GENOMIC DNA]</scope>
    <source>
        <strain evidence="3">180907_Pwestermani</strain>
    </source>
</reference>
<evidence type="ECO:0000259" key="2">
    <source>
        <dbReference type="Pfam" id="PF19026"/>
    </source>
</evidence>
<feature type="domain" description="Nascent polypeptide-associated complex subunit alpha-like UBA" evidence="2">
    <location>
        <begin position="84"/>
        <end position="124"/>
    </location>
</feature>
<name>A0A8T0DJ24_9TREM</name>
<dbReference type="InterPro" id="IPR044034">
    <property type="entry name" value="NAC-like_UBA"/>
</dbReference>
<accession>A0A8T0DJ24</accession>
<keyword evidence="4" id="KW-1185">Reference proteome</keyword>
<dbReference type="InterPro" id="IPR052617">
    <property type="entry name" value="Huntingtin-int_K"/>
</dbReference>
<dbReference type="Proteomes" id="UP000699462">
    <property type="component" value="Unassembled WGS sequence"/>
</dbReference>
<organism evidence="3 4">
    <name type="scientific">Paragonimus westermani</name>
    <dbReference type="NCBI Taxonomy" id="34504"/>
    <lineage>
        <taxon>Eukaryota</taxon>
        <taxon>Metazoa</taxon>
        <taxon>Spiralia</taxon>
        <taxon>Lophotrochozoa</taxon>
        <taxon>Platyhelminthes</taxon>
        <taxon>Trematoda</taxon>
        <taxon>Digenea</taxon>
        <taxon>Plagiorchiida</taxon>
        <taxon>Troglotremata</taxon>
        <taxon>Troglotrematidae</taxon>
        <taxon>Paragonimus</taxon>
    </lineage>
</organism>
<evidence type="ECO:0000256" key="1">
    <source>
        <dbReference type="SAM" id="MobiDB-lite"/>
    </source>
</evidence>
<dbReference type="AlphaFoldDB" id="A0A8T0DJ24"/>
<dbReference type="OrthoDB" id="285219at2759"/>
<dbReference type="Pfam" id="PF19026">
    <property type="entry name" value="UBA_HYPK"/>
    <property type="match status" value="1"/>
</dbReference>
<dbReference type="CDD" id="cd14361">
    <property type="entry name" value="UBA_HYPK"/>
    <property type="match status" value="1"/>
</dbReference>
<dbReference type="EMBL" id="JTDF01004676">
    <property type="protein sequence ID" value="KAF8566747.1"/>
    <property type="molecule type" value="Genomic_DNA"/>
</dbReference>
<dbReference type="Gene3D" id="1.10.8.10">
    <property type="entry name" value="DNA helicase RuvA subunit, C-terminal domain"/>
    <property type="match status" value="1"/>
</dbReference>
<sequence length="125" mass="13793">MSSYNSSSNSFLFLAMDSEEHESERPKKPSTHDERGAADLERVTDYVEEKELSVGLDALTAVSGTAGDASAESKAQKEIQLLKVKVKPEDVEFICNELEVSKAVAERRLKENQGDVYKTLVELIG</sequence>
<feature type="region of interest" description="Disordered" evidence="1">
    <location>
        <begin position="15"/>
        <end position="39"/>
    </location>
</feature>
<comment type="caution">
    <text evidence="3">The sequence shown here is derived from an EMBL/GenBank/DDBJ whole genome shotgun (WGS) entry which is preliminary data.</text>
</comment>
<dbReference type="InterPro" id="IPR038922">
    <property type="entry name" value="HYPK_UBA"/>
</dbReference>
<dbReference type="GO" id="GO:0043066">
    <property type="term" value="P:negative regulation of apoptotic process"/>
    <property type="evidence" value="ECO:0007669"/>
    <property type="project" value="TreeGrafter"/>
</dbReference>
<proteinExistence type="predicted"/>
<evidence type="ECO:0000313" key="4">
    <source>
        <dbReference type="Proteomes" id="UP000699462"/>
    </source>
</evidence>
<evidence type="ECO:0000313" key="3">
    <source>
        <dbReference type="EMBL" id="KAF8566747.1"/>
    </source>
</evidence>
<dbReference type="PANTHER" id="PTHR31184:SF2">
    <property type="entry name" value="HUNTINGTIN-INTERACTING PROTEIN K"/>
    <property type="match status" value="1"/>
</dbReference>
<feature type="compositionally biased region" description="Basic and acidic residues" evidence="1">
    <location>
        <begin position="22"/>
        <end position="39"/>
    </location>
</feature>
<dbReference type="PANTHER" id="PTHR31184">
    <property type="entry name" value="HUNTINGTIN-INTERACTING PROTEIN K FAMILY MEMBER"/>
    <property type="match status" value="1"/>
</dbReference>